<feature type="non-terminal residue" evidence="4">
    <location>
        <position position="51"/>
    </location>
</feature>
<dbReference type="Pfam" id="PF00431">
    <property type="entry name" value="CUB"/>
    <property type="match status" value="1"/>
</dbReference>
<proteinExistence type="predicted"/>
<comment type="caution">
    <text evidence="4">The sequence shown here is derived from an EMBL/GenBank/DDBJ whole genome shotgun (WGS) entry which is preliminary data.</text>
</comment>
<dbReference type="InterPro" id="IPR000859">
    <property type="entry name" value="CUB_dom"/>
</dbReference>
<evidence type="ECO:0000313" key="5">
    <source>
        <dbReference type="Proteomes" id="UP001529510"/>
    </source>
</evidence>
<comment type="caution">
    <text evidence="2">Lacks conserved residue(s) required for the propagation of feature annotation.</text>
</comment>
<dbReference type="Proteomes" id="UP001529510">
    <property type="component" value="Unassembled WGS sequence"/>
</dbReference>
<feature type="domain" description="CUB" evidence="3">
    <location>
        <begin position="1"/>
        <end position="45"/>
    </location>
</feature>
<gene>
    <name evidence="4" type="ORF">M9458_004516</name>
</gene>
<organism evidence="4 5">
    <name type="scientific">Cirrhinus mrigala</name>
    <name type="common">Mrigala</name>
    <dbReference type="NCBI Taxonomy" id="683832"/>
    <lineage>
        <taxon>Eukaryota</taxon>
        <taxon>Metazoa</taxon>
        <taxon>Chordata</taxon>
        <taxon>Craniata</taxon>
        <taxon>Vertebrata</taxon>
        <taxon>Euteleostomi</taxon>
        <taxon>Actinopterygii</taxon>
        <taxon>Neopterygii</taxon>
        <taxon>Teleostei</taxon>
        <taxon>Ostariophysi</taxon>
        <taxon>Cypriniformes</taxon>
        <taxon>Cyprinidae</taxon>
        <taxon>Labeoninae</taxon>
        <taxon>Labeonini</taxon>
        <taxon>Cirrhinus</taxon>
    </lineage>
</organism>
<dbReference type="Gene3D" id="2.60.120.290">
    <property type="entry name" value="Spermadhesin, CUB domain"/>
    <property type="match status" value="1"/>
</dbReference>
<protein>
    <recommendedName>
        <fullName evidence="3">CUB domain-containing protein</fullName>
    </recommendedName>
</protein>
<keyword evidence="1" id="KW-1015">Disulfide bond</keyword>
<dbReference type="AlphaFoldDB" id="A0ABD0RS24"/>
<dbReference type="EMBL" id="JAMKFB020000002">
    <property type="protein sequence ID" value="KAL0201329.1"/>
    <property type="molecule type" value="Genomic_DNA"/>
</dbReference>
<dbReference type="PROSITE" id="PS01180">
    <property type="entry name" value="CUB"/>
    <property type="match status" value="1"/>
</dbReference>
<keyword evidence="5" id="KW-1185">Reference proteome</keyword>
<dbReference type="SUPFAM" id="SSF49854">
    <property type="entry name" value="Spermadhesin, CUB domain"/>
    <property type="match status" value="1"/>
</dbReference>
<name>A0ABD0RS24_CIRMR</name>
<evidence type="ECO:0000259" key="3">
    <source>
        <dbReference type="PROSITE" id="PS01180"/>
    </source>
</evidence>
<evidence type="ECO:0000256" key="2">
    <source>
        <dbReference type="PROSITE-ProRule" id="PRU00059"/>
    </source>
</evidence>
<evidence type="ECO:0000256" key="1">
    <source>
        <dbReference type="ARBA" id="ARBA00023157"/>
    </source>
</evidence>
<reference evidence="4 5" key="1">
    <citation type="submission" date="2024-05" db="EMBL/GenBank/DDBJ databases">
        <title>Genome sequencing and assembly of Indian major carp, Cirrhinus mrigala (Hamilton, 1822).</title>
        <authorList>
            <person name="Mohindra V."/>
            <person name="Chowdhury L.M."/>
            <person name="Lal K."/>
            <person name="Jena J.K."/>
        </authorList>
    </citation>
    <scope>NUCLEOTIDE SEQUENCE [LARGE SCALE GENOMIC DNA]</scope>
    <source>
        <strain evidence="4">CM1030</strain>
        <tissue evidence="4">Blood</tissue>
    </source>
</reference>
<accession>A0ABD0RS24</accession>
<evidence type="ECO:0000313" key="4">
    <source>
        <dbReference type="EMBL" id="KAL0201329.1"/>
    </source>
</evidence>
<dbReference type="InterPro" id="IPR035914">
    <property type="entry name" value="Sperma_CUB_dom_sf"/>
</dbReference>
<feature type="non-terminal residue" evidence="4">
    <location>
        <position position="1"/>
    </location>
</feature>
<sequence length="51" mass="5505">GPHIGRYCGSRQPGRVISYTGILSLSIHTDNAITKEGFSANYSIRTSLDPP</sequence>